<keyword evidence="3 8" id="KW-0732">Signal</keyword>
<feature type="domain" description="Peptidase A1" evidence="9">
    <location>
        <begin position="98"/>
        <end position="459"/>
    </location>
</feature>
<dbReference type="SUPFAM" id="SSF50630">
    <property type="entry name" value="Acid proteases"/>
    <property type="match status" value="1"/>
</dbReference>
<reference evidence="10 11" key="1">
    <citation type="journal article" date="2020" name="J. Phycol.">
        <title>Comparative genome analysis reveals Cyanidiococcus gen. nov., a new extremophilic red algal genus sister to Cyanidioschyzon (Cyanidioschyzonaceae, Rhodophyta).</title>
        <authorList>
            <person name="Liu S.-L."/>
            <person name="Chiang Y.-R."/>
            <person name="Yoon H.S."/>
            <person name="Fu H.-Y."/>
        </authorList>
    </citation>
    <scope>NUCLEOTIDE SEQUENCE [LARGE SCALE GENOMIC DNA]</scope>
    <source>
        <strain evidence="10 11">THAL066</strain>
    </source>
</reference>
<dbReference type="GO" id="GO:0006508">
    <property type="term" value="P:proteolysis"/>
    <property type="evidence" value="ECO:0007669"/>
    <property type="project" value="UniProtKB-KW"/>
</dbReference>
<evidence type="ECO:0000256" key="4">
    <source>
        <dbReference type="ARBA" id="ARBA00022750"/>
    </source>
</evidence>
<proteinExistence type="inferred from homology"/>
<dbReference type="Gene3D" id="2.40.70.10">
    <property type="entry name" value="Acid Proteases"/>
    <property type="match status" value="2"/>
</dbReference>
<comment type="similarity">
    <text evidence="1">Belongs to the peptidase A1 family.</text>
</comment>
<feature type="active site" evidence="7">
    <location>
        <position position="114"/>
    </location>
</feature>
<dbReference type="InterPro" id="IPR001461">
    <property type="entry name" value="Aspartic_peptidase_A1"/>
</dbReference>
<evidence type="ECO:0000256" key="6">
    <source>
        <dbReference type="ARBA" id="ARBA00023145"/>
    </source>
</evidence>
<evidence type="ECO:0000256" key="2">
    <source>
        <dbReference type="ARBA" id="ARBA00022670"/>
    </source>
</evidence>
<evidence type="ECO:0000256" key="1">
    <source>
        <dbReference type="ARBA" id="ARBA00007447"/>
    </source>
</evidence>
<dbReference type="InterPro" id="IPR021109">
    <property type="entry name" value="Peptidase_aspartic_dom_sf"/>
</dbReference>
<dbReference type="GO" id="GO:0004190">
    <property type="term" value="F:aspartic-type endopeptidase activity"/>
    <property type="evidence" value="ECO:0007669"/>
    <property type="project" value="UniProtKB-KW"/>
</dbReference>
<keyword evidence="2" id="KW-0645">Protease</keyword>
<accession>A0A7J7IIZ7</accession>
<feature type="signal peptide" evidence="8">
    <location>
        <begin position="1"/>
        <end position="26"/>
    </location>
</feature>
<evidence type="ECO:0000313" key="11">
    <source>
        <dbReference type="Proteomes" id="UP000530660"/>
    </source>
</evidence>
<organism evidence="10 11">
    <name type="scientific">Cyanidiococcus yangmingshanensis</name>
    <dbReference type="NCBI Taxonomy" id="2690220"/>
    <lineage>
        <taxon>Eukaryota</taxon>
        <taxon>Rhodophyta</taxon>
        <taxon>Bangiophyceae</taxon>
        <taxon>Cyanidiales</taxon>
        <taxon>Cyanidiaceae</taxon>
        <taxon>Cyanidiococcus</taxon>
    </lineage>
</organism>
<dbReference type="PRINTS" id="PR00792">
    <property type="entry name" value="PEPSIN"/>
</dbReference>
<keyword evidence="5" id="KW-0378">Hydrolase</keyword>
<gene>
    <name evidence="10" type="primary">BACE2_2</name>
    <name evidence="10" type="ORF">F1559_002295</name>
</gene>
<dbReference type="OrthoDB" id="4784at2759"/>
<evidence type="ECO:0000256" key="3">
    <source>
        <dbReference type="ARBA" id="ARBA00022729"/>
    </source>
</evidence>
<dbReference type="CDD" id="cd05471">
    <property type="entry name" value="pepsin_like"/>
    <property type="match status" value="1"/>
</dbReference>
<evidence type="ECO:0000313" key="10">
    <source>
        <dbReference type="EMBL" id="KAF6002720.1"/>
    </source>
</evidence>
<feature type="chain" id="PRO_5029858484" evidence="8">
    <location>
        <begin position="27"/>
        <end position="467"/>
    </location>
</feature>
<dbReference type="InterPro" id="IPR034164">
    <property type="entry name" value="Pepsin-like_dom"/>
</dbReference>
<dbReference type="Proteomes" id="UP000530660">
    <property type="component" value="Unassembled WGS sequence"/>
</dbReference>
<dbReference type="InterPro" id="IPR033121">
    <property type="entry name" value="PEPTIDASE_A1"/>
</dbReference>
<name>A0A7J7IIZ7_9RHOD</name>
<evidence type="ECO:0000256" key="7">
    <source>
        <dbReference type="PIRSR" id="PIRSR601461-1"/>
    </source>
</evidence>
<dbReference type="PANTHER" id="PTHR47965:SF12">
    <property type="entry name" value="ASPARTIC PROTEINASE 3-RELATED"/>
    <property type="match status" value="1"/>
</dbReference>
<comment type="caution">
    <text evidence="10">The sequence shown here is derived from an EMBL/GenBank/DDBJ whole genome shotgun (WGS) entry which is preliminary data.</text>
</comment>
<dbReference type="PANTHER" id="PTHR47965">
    <property type="entry name" value="ASPARTYL PROTEASE-RELATED"/>
    <property type="match status" value="1"/>
</dbReference>
<dbReference type="PROSITE" id="PS51767">
    <property type="entry name" value="PEPTIDASE_A1"/>
    <property type="match status" value="1"/>
</dbReference>
<dbReference type="EMBL" id="VWRR01000009">
    <property type="protein sequence ID" value="KAF6002720.1"/>
    <property type="molecule type" value="Genomic_DNA"/>
</dbReference>
<dbReference type="Pfam" id="PF00026">
    <property type="entry name" value="Asp"/>
    <property type="match status" value="1"/>
</dbReference>
<evidence type="ECO:0000259" key="9">
    <source>
        <dbReference type="PROSITE" id="PS51767"/>
    </source>
</evidence>
<sequence length="467" mass="49557">MYNVREFIYFLLVVIVAVGAMGPASSVGSAGELRTIPLSKRRLQVAELRSAANRYYRHAGGDGHRHRETSTGQVSLHTLARAVVEEPLQGDLLPLGEYYAVLGVDGQVIDVQIDTGSSNLAFAVSRCADCPPSDGIIHLSHWNETSVPCSDQSICLPATCSGLCGGCSYETQACCSFLDPSSCGMTLMYGDGSFVLGALHRGKVSLPAVNITVQRAFFTAILYDSSTFERPKVGGIWGLAYEAAACSPSCPTPLFDSMVKQGLVPRNVFSICLSDKGGALILGGEADSRYRLGPYSWIPIISQSPPVYYEVSIKDFEVGVGGSSLSAYIDSAIFDSGTTLLAMGDTAFTAVISSMKRAVCAGNSSFCHSRFWSEAPACTALSSSALASLPNMTITFKNDVKMVLDPDTYLIKVEVGGELLYCLGVEGIPGLGSTIVLGDVVLRRYTTVFNRENSSIGFAPSVPGCGH</sequence>
<evidence type="ECO:0000256" key="8">
    <source>
        <dbReference type="SAM" id="SignalP"/>
    </source>
</evidence>
<keyword evidence="11" id="KW-1185">Reference proteome</keyword>
<protein>
    <submittedName>
        <fullName evidence="10">Aspartic</fullName>
    </submittedName>
</protein>
<keyword evidence="4" id="KW-0064">Aspartyl protease</keyword>
<feature type="active site" evidence="7">
    <location>
        <position position="335"/>
    </location>
</feature>
<evidence type="ECO:0000256" key="5">
    <source>
        <dbReference type="ARBA" id="ARBA00022801"/>
    </source>
</evidence>
<dbReference type="AlphaFoldDB" id="A0A7J7IIZ7"/>
<keyword evidence="6" id="KW-0865">Zymogen</keyword>